<evidence type="ECO:0000256" key="1">
    <source>
        <dbReference type="ARBA" id="ARBA00004141"/>
    </source>
</evidence>
<feature type="transmembrane region" description="Helical" evidence="6">
    <location>
        <begin position="245"/>
        <end position="274"/>
    </location>
</feature>
<feature type="transmembrane region" description="Helical" evidence="6">
    <location>
        <begin position="69"/>
        <end position="91"/>
    </location>
</feature>
<evidence type="ECO:0000256" key="2">
    <source>
        <dbReference type="ARBA" id="ARBA00009773"/>
    </source>
</evidence>
<feature type="transmembrane region" description="Helical" evidence="6">
    <location>
        <begin position="163"/>
        <end position="181"/>
    </location>
</feature>
<comment type="caution">
    <text evidence="7">The sequence shown here is derived from an EMBL/GenBank/DDBJ whole genome shotgun (WGS) entry which is preliminary data.</text>
</comment>
<evidence type="ECO:0000256" key="3">
    <source>
        <dbReference type="ARBA" id="ARBA00022692"/>
    </source>
</evidence>
<dbReference type="Pfam" id="PF01594">
    <property type="entry name" value="AI-2E_transport"/>
    <property type="match status" value="1"/>
</dbReference>
<keyword evidence="5 6" id="KW-0472">Membrane</keyword>
<protein>
    <submittedName>
        <fullName evidence="7">AI-2E family transporter</fullName>
    </submittedName>
</protein>
<proteinExistence type="inferred from homology"/>
<feature type="transmembrane region" description="Helical" evidence="6">
    <location>
        <begin position="9"/>
        <end position="30"/>
    </location>
</feature>
<dbReference type="PANTHER" id="PTHR21716">
    <property type="entry name" value="TRANSMEMBRANE PROTEIN"/>
    <property type="match status" value="1"/>
</dbReference>
<evidence type="ECO:0000256" key="4">
    <source>
        <dbReference type="ARBA" id="ARBA00022989"/>
    </source>
</evidence>
<keyword evidence="3 6" id="KW-0812">Transmembrane</keyword>
<accession>A0A926RW34</accession>
<dbReference type="PANTHER" id="PTHR21716:SF15">
    <property type="entry name" value="TRANSPORT PROTEIN YRRI-RELATED"/>
    <property type="match status" value="1"/>
</dbReference>
<dbReference type="AlphaFoldDB" id="A0A926RW34"/>
<keyword evidence="4 6" id="KW-1133">Transmembrane helix</keyword>
<feature type="transmembrane region" description="Helical" evidence="6">
    <location>
        <begin position="281"/>
        <end position="300"/>
    </location>
</feature>
<dbReference type="EMBL" id="JACXAH010000002">
    <property type="protein sequence ID" value="MBD1371071.1"/>
    <property type="molecule type" value="Genomic_DNA"/>
</dbReference>
<dbReference type="RefSeq" id="WP_191139037.1">
    <property type="nucleotide sequence ID" value="NZ_JACXAG020000002.1"/>
</dbReference>
<organism evidence="7 8">
    <name type="scientific">Polycladospora coralii</name>
    <dbReference type="NCBI Taxonomy" id="2771432"/>
    <lineage>
        <taxon>Bacteria</taxon>
        <taxon>Bacillati</taxon>
        <taxon>Bacillota</taxon>
        <taxon>Bacilli</taxon>
        <taxon>Bacillales</taxon>
        <taxon>Thermoactinomycetaceae</taxon>
        <taxon>Polycladospora</taxon>
    </lineage>
</organism>
<feature type="transmembrane region" description="Helical" evidence="6">
    <location>
        <begin position="312"/>
        <end position="339"/>
    </location>
</feature>
<evidence type="ECO:0000313" key="7">
    <source>
        <dbReference type="EMBL" id="MBD1371071.1"/>
    </source>
</evidence>
<reference evidence="7" key="1">
    <citation type="submission" date="2020-09" db="EMBL/GenBank/DDBJ databases">
        <title>A novel bacterium of genus Hazenella, isolated from South China Sea.</title>
        <authorList>
            <person name="Huang H."/>
            <person name="Mo K."/>
            <person name="Hu Y."/>
        </authorList>
    </citation>
    <scope>NUCLEOTIDE SEQUENCE</scope>
    <source>
        <strain evidence="7">IB182357</strain>
    </source>
</reference>
<evidence type="ECO:0000313" key="8">
    <source>
        <dbReference type="Proteomes" id="UP000661691"/>
    </source>
</evidence>
<dbReference type="InterPro" id="IPR002549">
    <property type="entry name" value="AI-2E-like"/>
</dbReference>
<sequence>MKWWQEYRILIWSVFVLVILAILYFLAQLAPYLEVIFIFIKAVLGPFIIAMIISYLLNPIVNILSYRAVPRALSVLLIYTIFIFSLVILILNTLPLLEEQLQEMVEQIPQWSKQIQLMIEEYNHHGKELLPISVQAGIENLLTRIESGITNYVGNMMGGLSSTINQIFIAFVVPFLSFYMMKDAKTIEKSMIAILPVSSRKSWIRLFRDIDRALGNYIRGQLLVCMVVGILAYIGYLIIGLKYALVLAMVIAVFNVIPYLGPILGAIPAVLVALGDTNQMVIAVLIVNLLVQILEGNVLSPQIVGRTLHLHPLFIILALLVGGQLGGVLGLILAVPVFATGKVIIEHSMEHFSKYNV</sequence>
<feature type="transmembrane region" description="Helical" evidence="6">
    <location>
        <begin position="222"/>
        <end position="239"/>
    </location>
</feature>
<dbReference type="GO" id="GO:0016020">
    <property type="term" value="C:membrane"/>
    <property type="evidence" value="ECO:0007669"/>
    <property type="project" value="UniProtKB-SubCell"/>
</dbReference>
<feature type="transmembrane region" description="Helical" evidence="6">
    <location>
        <begin position="36"/>
        <end position="57"/>
    </location>
</feature>
<evidence type="ECO:0000256" key="6">
    <source>
        <dbReference type="SAM" id="Phobius"/>
    </source>
</evidence>
<keyword evidence="8" id="KW-1185">Reference proteome</keyword>
<gene>
    <name evidence="7" type="ORF">IC620_01695</name>
</gene>
<evidence type="ECO:0000256" key="5">
    <source>
        <dbReference type="ARBA" id="ARBA00023136"/>
    </source>
</evidence>
<dbReference type="GO" id="GO:0055085">
    <property type="term" value="P:transmembrane transport"/>
    <property type="evidence" value="ECO:0007669"/>
    <property type="project" value="TreeGrafter"/>
</dbReference>
<comment type="similarity">
    <text evidence="2">Belongs to the autoinducer-2 exporter (AI-2E) (TC 2.A.86) family.</text>
</comment>
<comment type="subcellular location">
    <subcellularLocation>
        <location evidence="1">Membrane</location>
        <topology evidence="1">Multi-pass membrane protein</topology>
    </subcellularLocation>
</comment>
<name>A0A926RW34_9BACL</name>
<dbReference type="Proteomes" id="UP000661691">
    <property type="component" value="Unassembled WGS sequence"/>
</dbReference>